<evidence type="ECO:0000313" key="5">
    <source>
        <dbReference type="Proteomes" id="UP001596472"/>
    </source>
</evidence>
<dbReference type="InterPro" id="IPR050502">
    <property type="entry name" value="Euk_RNA-bind_prot"/>
</dbReference>
<protein>
    <recommendedName>
        <fullName evidence="3">RRM domain-containing protein</fullName>
    </recommendedName>
</protein>
<feature type="compositionally biased region" description="Basic residues" evidence="2">
    <location>
        <begin position="14"/>
        <end position="29"/>
    </location>
</feature>
<dbReference type="EMBL" id="JBHTBS010000001">
    <property type="protein sequence ID" value="MFC7336206.1"/>
    <property type="molecule type" value="Genomic_DNA"/>
</dbReference>
<dbReference type="InterPro" id="IPR012677">
    <property type="entry name" value="Nucleotide-bd_a/b_plait_sf"/>
</dbReference>
<name>A0ABW2L3S5_9BACT</name>
<feature type="compositionally biased region" description="Basic residues" evidence="2">
    <location>
        <begin position="131"/>
        <end position="141"/>
    </location>
</feature>
<dbReference type="CDD" id="cd00590">
    <property type="entry name" value="RRM_SF"/>
    <property type="match status" value="1"/>
</dbReference>
<evidence type="ECO:0000313" key="4">
    <source>
        <dbReference type="EMBL" id="MFC7336206.1"/>
    </source>
</evidence>
<dbReference type="Pfam" id="PF00076">
    <property type="entry name" value="RRM_1"/>
    <property type="match status" value="1"/>
</dbReference>
<organism evidence="4 5">
    <name type="scientific">Haloferula chungangensis</name>
    <dbReference type="NCBI Taxonomy" id="1048331"/>
    <lineage>
        <taxon>Bacteria</taxon>
        <taxon>Pseudomonadati</taxon>
        <taxon>Verrucomicrobiota</taxon>
        <taxon>Verrucomicrobiia</taxon>
        <taxon>Verrucomicrobiales</taxon>
        <taxon>Verrucomicrobiaceae</taxon>
        <taxon>Haloferula</taxon>
    </lineage>
</organism>
<sequence length="290" mass="32726">MSNETSDSQGSGGQRRRSRGGRNRNRNRRTNQDGSPRNDNREGGRDGGNREGGRQRSGNRGGSRRESQDGQGRTHERRQPKPAPLTWWQKLLKSIGLYKEPVPPKRAERGEPKSNTRVATGGAESGEPKKRGERKPRKSRREPRDNDEHRERRPPENINVESNRLYLGNLSYEASESDLEELFKGIGNVRRVEIVYNRQTHRSKGYGFIDMMNKDEATRAVEVLHDQFFMGRRLVVNGAKSQGPADGEDEESNEPKEAPKPATEAPAAEEAPTIEEAPPAEEPKVEEFKP</sequence>
<dbReference type="SUPFAM" id="SSF54928">
    <property type="entry name" value="RNA-binding domain, RBD"/>
    <property type="match status" value="1"/>
</dbReference>
<evidence type="ECO:0000256" key="2">
    <source>
        <dbReference type="SAM" id="MobiDB-lite"/>
    </source>
</evidence>
<feature type="compositionally biased region" description="Basic and acidic residues" evidence="2">
    <location>
        <begin position="281"/>
        <end position="290"/>
    </location>
</feature>
<keyword evidence="1" id="KW-0694">RNA-binding</keyword>
<evidence type="ECO:0000259" key="3">
    <source>
        <dbReference type="PROSITE" id="PS50102"/>
    </source>
</evidence>
<keyword evidence="5" id="KW-1185">Reference proteome</keyword>
<proteinExistence type="predicted"/>
<comment type="caution">
    <text evidence="4">The sequence shown here is derived from an EMBL/GenBank/DDBJ whole genome shotgun (WGS) entry which is preliminary data.</text>
</comment>
<evidence type="ECO:0000256" key="1">
    <source>
        <dbReference type="ARBA" id="ARBA00022884"/>
    </source>
</evidence>
<feature type="region of interest" description="Disordered" evidence="2">
    <location>
        <begin position="239"/>
        <end position="290"/>
    </location>
</feature>
<dbReference type="SMART" id="SM00360">
    <property type="entry name" value="RRM"/>
    <property type="match status" value="1"/>
</dbReference>
<dbReference type="Gene3D" id="3.30.70.330">
    <property type="match status" value="1"/>
</dbReference>
<feature type="compositionally biased region" description="Low complexity" evidence="2">
    <location>
        <begin position="260"/>
        <end position="277"/>
    </location>
</feature>
<dbReference type="Proteomes" id="UP001596472">
    <property type="component" value="Unassembled WGS sequence"/>
</dbReference>
<feature type="compositionally biased region" description="Basic and acidic residues" evidence="2">
    <location>
        <begin position="142"/>
        <end position="155"/>
    </location>
</feature>
<dbReference type="PROSITE" id="PS50102">
    <property type="entry name" value="RRM"/>
    <property type="match status" value="1"/>
</dbReference>
<dbReference type="PANTHER" id="PTHR48025">
    <property type="entry name" value="OS02G0815200 PROTEIN"/>
    <property type="match status" value="1"/>
</dbReference>
<dbReference type="InterPro" id="IPR035979">
    <property type="entry name" value="RBD_domain_sf"/>
</dbReference>
<feature type="compositionally biased region" description="Basic and acidic residues" evidence="2">
    <location>
        <begin position="36"/>
        <end position="54"/>
    </location>
</feature>
<gene>
    <name evidence="4" type="ORF">ACFQY0_03380</name>
</gene>
<reference evidence="5" key="1">
    <citation type="journal article" date="2019" name="Int. J. Syst. Evol. Microbiol.">
        <title>The Global Catalogue of Microorganisms (GCM) 10K type strain sequencing project: providing services to taxonomists for standard genome sequencing and annotation.</title>
        <authorList>
            <consortium name="The Broad Institute Genomics Platform"/>
            <consortium name="The Broad Institute Genome Sequencing Center for Infectious Disease"/>
            <person name="Wu L."/>
            <person name="Ma J."/>
        </authorList>
    </citation>
    <scope>NUCLEOTIDE SEQUENCE [LARGE SCALE GENOMIC DNA]</scope>
    <source>
        <strain evidence="5">CGMCC 4.1467</strain>
    </source>
</reference>
<dbReference type="InterPro" id="IPR000504">
    <property type="entry name" value="RRM_dom"/>
</dbReference>
<dbReference type="RefSeq" id="WP_379709088.1">
    <property type="nucleotide sequence ID" value="NZ_JBHTBS010000001.1"/>
</dbReference>
<feature type="compositionally biased region" description="Basic and acidic residues" evidence="2">
    <location>
        <begin position="63"/>
        <end position="79"/>
    </location>
</feature>
<feature type="domain" description="RRM" evidence="3">
    <location>
        <begin position="163"/>
        <end position="241"/>
    </location>
</feature>
<dbReference type="PANTHER" id="PTHR48025:SF1">
    <property type="entry name" value="RRM DOMAIN-CONTAINING PROTEIN"/>
    <property type="match status" value="1"/>
</dbReference>
<accession>A0ABW2L3S5</accession>
<feature type="region of interest" description="Disordered" evidence="2">
    <location>
        <begin position="1"/>
        <end position="161"/>
    </location>
</feature>
<feature type="compositionally biased region" description="Basic and acidic residues" evidence="2">
    <location>
        <begin position="102"/>
        <end position="114"/>
    </location>
</feature>